<comment type="caution">
    <text evidence="2">The sequence shown here is derived from an EMBL/GenBank/DDBJ whole genome shotgun (WGS) entry which is preliminary data.</text>
</comment>
<sequence>MPPWEKNKSAKSRCFSSGKSMPVTYQANERTWMTSELYEKSLRDANESIKQKQKILLSSIIVPPTLTLTGCQMLLLCFYHQSRQK</sequence>
<feature type="transmembrane region" description="Helical" evidence="1">
    <location>
        <begin position="55"/>
        <end position="79"/>
    </location>
</feature>
<evidence type="ECO:0000256" key="1">
    <source>
        <dbReference type="SAM" id="Phobius"/>
    </source>
</evidence>
<dbReference type="Proteomes" id="UP001217089">
    <property type="component" value="Unassembled WGS sequence"/>
</dbReference>
<keyword evidence="1" id="KW-1133">Transmembrane helix</keyword>
<evidence type="ECO:0008006" key="4">
    <source>
        <dbReference type="Google" id="ProtNLM"/>
    </source>
</evidence>
<evidence type="ECO:0000313" key="2">
    <source>
        <dbReference type="EMBL" id="KAJ8298118.1"/>
    </source>
</evidence>
<accession>A0ABQ9DXY6</accession>
<organism evidence="2 3">
    <name type="scientific">Tegillarca granosa</name>
    <name type="common">Malaysian cockle</name>
    <name type="synonym">Anadara granosa</name>
    <dbReference type="NCBI Taxonomy" id="220873"/>
    <lineage>
        <taxon>Eukaryota</taxon>
        <taxon>Metazoa</taxon>
        <taxon>Spiralia</taxon>
        <taxon>Lophotrochozoa</taxon>
        <taxon>Mollusca</taxon>
        <taxon>Bivalvia</taxon>
        <taxon>Autobranchia</taxon>
        <taxon>Pteriomorphia</taxon>
        <taxon>Arcoida</taxon>
        <taxon>Arcoidea</taxon>
        <taxon>Arcidae</taxon>
        <taxon>Tegillarca</taxon>
    </lineage>
</organism>
<keyword evidence="1" id="KW-0812">Transmembrane</keyword>
<dbReference type="EMBL" id="JARBDR010000923">
    <property type="protein sequence ID" value="KAJ8298118.1"/>
    <property type="molecule type" value="Genomic_DNA"/>
</dbReference>
<name>A0ABQ9DXY6_TEGGR</name>
<keyword evidence="1" id="KW-0472">Membrane</keyword>
<evidence type="ECO:0000313" key="3">
    <source>
        <dbReference type="Proteomes" id="UP001217089"/>
    </source>
</evidence>
<proteinExistence type="predicted"/>
<protein>
    <recommendedName>
        <fullName evidence="4">DDE-1 domain-containing protein</fullName>
    </recommendedName>
</protein>
<keyword evidence="3" id="KW-1185">Reference proteome</keyword>
<reference evidence="2 3" key="1">
    <citation type="submission" date="2022-12" db="EMBL/GenBank/DDBJ databases">
        <title>Chromosome-level genome of Tegillarca granosa.</title>
        <authorList>
            <person name="Kim J."/>
        </authorList>
    </citation>
    <scope>NUCLEOTIDE SEQUENCE [LARGE SCALE GENOMIC DNA]</scope>
    <source>
        <strain evidence="2">Teg-2019</strain>
        <tissue evidence="2">Adductor muscle</tissue>
    </source>
</reference>
<gene>
    <name evidence="2" type="ORF">KUTeg_024649</name>
</gene>